<dbReference type="EMBL" id="DS471403">
    <property type="protein sequence ID" value="EDO28575.1"/>
    <property type="molecule type" value="Genomic_DNA"/>
</dbReference>
<feature type="compositionally biased region" description="Basic residues" evidence="1">
    <location>
        <begin position="182"/>
        <end position="197"/>
    </location>
</feature>
<evidence type="ECO:0000256" key="1">
    <source>
        <dbReference type="SAM" id="MobiDB-lite"/>
    </source>
</evidence>
<protein>
    <submittedName>
        <fullName evidence="2">Uncharacterized protein</fullName>
    </submittedName>
</protein>
<evidence type="ECO:0000313" key="2">
    <source>
        <dbReference type="EMBL" id="EDO28575.1"/>
    </source>
</evidence>
<dbReference type="PhylomeDB" id="A7T634"/>
<feature type="region of interest" description="Disordered" evidence="1">
    <location>
        <begin position="121"/>
        <end position="197"/>
    </location>
</feature>
<gene>
    <name evidence="2" type="ORF">NEMVEDRAFT_v1g248769</name>
</gene>
<dbReference type="KEGG" id="nve:5499029"/>
<reference evidence="2 3" key="1">
    <citation type="journal article" date="2007" name="Science">
        <title>Sea anemone genome reveals ancestral eumetazoan gene repertoire and genomic organization.</title>
        <authorList>
            <person name="Putnam N.H."/>
            <person name="Srivastava M."/>
            <person name="Hellsten U."/>
            <person name="Dirks B."/>
            <person name="Chapman J."/>
            <person name="Salamov A."/>
            <person name="Terry A."/>
            <person name="Shapiro H."/>
            <person name="Lindquist E."/>
            <person name="Kapitonov V.V."/>
            <person name="Jurka J."/>
            <person name="Genikhovich G."/>
            <person name="Grigoriev I.V."/>
            <person name="Lucas S.M."/>
            <person name="Steele R.E."/>
            <person name="Finnerty J.R."/>
            <person name="Technau U."/>
            <person name="Martindale M.Q."/>
            <person name="Rokhsar D.S."/>
        </authorList>
    </citation>
    <scope>NUCLEOTIDE SEQUENCE [LARGE SCALE GENOMIC DNA]</scope>
    <source>
        <strain evidence="3">CH2 X CH6</strain>
    </source>
</reference>
<accession>A7T634</accession>
<dbReference type="Proteomes" id="UP000001593">
    <property type="component" value="Unassembled WGS sequence"/>
</dbReference>
<dbReference type="AlphaFoldDB" id="A7T634"/>
<proteinExistence type="predicted"/>
<dbReference type="InParanoid" id="A7T634"/>
<dbReference type="HOGENOM" id="CLU_1423067_0_0_1"/>
<keyword evidence="3" id="KW-1185">Reference proteome</keyword>
<name>A7T634_NEMVE</name>
<dbReference type="PANTHER" id="PTHR33309:SF1">
    <property type="entry name" value="MYB_SANT-LIKE DNA-BINDING DOMAIN-CONTAINING PROTEIN"/>
    <property type="match status" value="1"/>
</dbReference>
<evidence type="ECO:0000313" key="3">
    <source>
        <dbReference type="Proteomes" id="UP000001593"/>
    </source>
</evidence>
<sequence length="197" mass="23033">MDSLARFLTSPCRSRSLYNAIHSVLPSHRQRNFHMANQNSTSEQAAEKQKPFEWSEKHDECLIQEVLTLEPFKEKKRDIERGRIWEEVSENLNSLRVPVFKVNKRSVRERFQLLSEKYKKMSEERKASGIETDLSEVERGLEEVTEKEKEVSEQGTAKSSCEKKPSRGDEEEGNGGDDETKARRKRPKRTQKVPRIR</sequence>
<feature type="compositionally biased region" description="Basic and acidic residues" evidence="1">
    <location>
        <begin position="136"/>
        <end position="152"/>
    </location>
</feature>
<organism evidence="2 3">
    <name type="scientific">Nematostella vectensis</name>
    <name type="common">Starlet sea anemone</name>
    <dbReference type="NCBI Taxonomy" id="45351"/>
    <lineage>
        <taxon>Eukaryota</taxon>
        <taxon>Metazoa</taxon>
        <taxon>Cnidaria</taxon>
        <taxon>Anthozoa</taxon>
        <taxon>Hexacorallia</taxon>
        <taxon>Actiniaria</taxon>
        <taxon>Edwardsiidae</taxon>
        <taxon>Nematostella</taxon>
    </lineage>
</organism>
<dbReference type="PANTHER" id="PTHR33309">
    <property type="entry name" value="KERATIN, ULTRA HIGH-SULFUR MATRIX PROTEIN-LIKE"/>
    <property type="match status" value="1"/>
</dbReference>